<dbReference type="Gene3D" id="2.60.40.10">
    <property type="entry name" value="Immunoglobulins"/>
    <property type="match status" value="2"/>
</dbReference>
<gene>
    <name evidence="3" type="ORF">Ato02nite_089290</name>
</gene>
<dbReference type="InterPro" id="IPR051333">
    <property type="entry name" value="CLIP_Serine_Protease"/>
</dbReference>
<dbReference type="CDD" id="cd00146">
    <property type="entry name" value="PKD"/>
    <property type="match status" value="1"/>
</dbReference>
<dbReference type="GO" id="GO:0006508">
    <property type="term" value="P:proteolysis"/>
    <property type="evidence" value="ECO:0007669"/>
    <property type="project" value="InterPro"/>
</dbReference>
<dbReference type="EMBL" id="BOQN01000134">
    <property type="protein sequence ID" value="GIM97136.1"/>
    <property type="molecule type" value="Genomic_DNA"/>
</dbReference>
<sequence length="739" mass="76223">MVKAVRPWTPRAGTTSHMPVRTSRKGNLLRTTRIARRLAALVAVAIGALVIPGTPAQAIIGGRTVQADSEYPAVGRLLVPYAGGKELCTAILIRTDVALTAKHCFTARGYDSKNGPITLRFGSRMASSGGQVREATSFVLGDGFDLALIQFPSVTGIRPLPLVTKAESALYKNGTVALIVGWGGTASGEVAKQLQEGALKIEDQVYSLPQTIKGYNYLMKASPYSGKIAGGDSGGPLINEHVDNGAVLQTVVGVLSQGSKGDAAAYTKVGSTRPWIMDYLNRTPVIVPEPAQSVPTPVPVPANKAPSASFTATRLTGAGNMVMLDGTVSKDPDGTIRSWQWLVDGAAVQTGSRVTVALGAGVSKSVTLRVTDDKGAAAAVTRTILTPNRAPVISATVPADGAFSASTTPTLSVTASDPDTDALQLSYRVTGPSVDVSSGWVSGSWTVPTQRLDPGTTYELTATVKDAGGLTATRKSTFTVAMLPTAADVVATSTGAGYWQVDTYGNVFAFGDAPSLGTLPSVGVKVNNVIGMARTPSSRGYWLVGSDGGVFSFGDAPFFGSMGGKPLNAPVVGMAPTRTGKGYWLAAADGGVFAFGDAGFYGSMGGKHLNGPVTAIAPTVTGNGYWLSARDGGIFSFGDAQFFGSMGGKQLNAPVVDMDTTPDGRGYWMTAEDGGVFAFGNARFYGSMAGQHLNGHVTGMAATADGGGYWLNACDGGIFSFGNATFRGSHPTFQCRGIG</sequence>
<proteinExistence type="predicted"/>
<dbReference type="SUPFAM" id="SSF101898">
    <property type="entry name" value="NHL repeat"/>
    <property type="match status" value="1"/>
</dbReference>
<dbReference type="SUPFAM" id="SSF50494">
    <property type="entry name" value="Trypsin-like serine proteases"/>
    <property type="match status" value="1"/>
</dbReference>
<dbReference type="SUPFAM" id="SSF49299">
    <property type="entry name" value="PKD domain"/>
    <property type="match status" value="1"/>
</dbReference>
<dbReference type="SMART" id="SM00020">
    <property type="entry name" value="Tryp_SPc"/>
    <property type="match status" value="1"/>
</dbReference>
<dbReference type="CDD" id="cd11304">
    <property type="entry name" value="Cadherin_repeat"/>
    <property type="match status" value="1"/>
</dbReference>
<dbReference type="InterPro" id="IPR043504">
    <property type="entry name" value="Peptidase_S1_PA_chymotrypsin"/>
</dbReference>
<accession>A0A919WBG8</accession>
<dbReference type="PANTHER" id="PTHR24260:SF136">
    <property type="entry name" value="GH08193P-RELATED"/>
    <property type="match status" value="1"/>
</dbReference>
<evidence type="ECO:0000313" key="4">
    <source>
        <dbReference type="Proteomes" id="UP000677082"/>
    </source>
</evidence>
<dbReference type="InterPro" id="IPR001254">
    <property type="entry name" value="Trypsin_dom"/>
</dbReference>
<dbReference type="GO" id="GO:0005975">
    <property type="term" value="P:carbohydrate metabolic process"/>
    <property type="evidence" value="ECO:0007669"/>
    <property type="project" value="UniProtKB-ARBA"/>
</dbReference>
<comment type="caution">
    <text evidence="3">The sequence shown here is derived from an EMBL/GenBank/DDBJ whole genome shotgun (WGS) entry which is preliminary data.</text>
</comment>
<organism evidence="3 4">
    <name type="scientific">Paractinoplanes toevensis</name>
    <dbReference type="NCBI Taxonomy" id="571911"/>
    <lineage>
        <taxon>Bacteria</taxon>
        <taxon>Bacillati</taxon>
        <taxon>Actinomycetota</taxon>
        <taxon>Actinomycetes</taxon>
        <taxon>Micromonosporales</taxon>
        <taxon>Micromonosporaceae</taxon>
        <taxon>Paractinoplanes</taxon>
    </lineage>
</organism>
<dbReference type="PROSITE" id="PS50240">
    <property type="entry name" value="TRYPSIN_DOM"/>
    <property type="match status" value="1"/>
</dbReference>
<evidence type="ECO:0000256" key="1">
    <source>
        <dbReference type="SAM" id="MobiDB-lite"/>
    </source>
</evidence>
<dbReference type="Proteomes" id="UP000677082">
    <property type="component" value="Unassembled WGS sequence"/>
</dbReference>
<reference evidence="3 4" key="1">
    <citation type="submission" date="2021-03" db="EMBL/GenBank/DDBJ databases">
        <title>Whole genome shotgun sequence of Actinoplanes toevensis NBRC 105298.</title>
        <authorList>
            <person name="Komaki H."/>
            <person name="Tamura T."/>
        </authorList>
    </citation>
    <scope>NUCLEOTIDE SEQUENCE [LARGE SCALE GENOMIC DNA]</scope>
    <source>
        <strain evidence="3 4">NBRC 105298</strain>
    </source>
</reference>
<dbReference type="Pfam" id="PF18911">
    <property type="entry name" value="PKD_4"/>
    <property type="match status" value="1"/>
</dbReference>
<dbReference type="AlphaFoldDB" id="A0A919WBG8"/>
<dbReference type="InterPro" id="IPR009003">
    <property type="entry name" value="Peptidase_S1_PA"/>
</dbReference>
<feature type="region of interest" description="Disordered" evidence="1">
    <location>
        <begin position="1"/>
        <end position="25"/>
    </location>
</feature>
<dbReference type="PANTHER" id="PTHR24260">
    <property type="match status" value="1"/>
</dbReference>
<dbReference type="InterPro" id="IPR000601">
    <property type="entry name" value="PKD_dom"/>
</dbReference>
<dbReference type="GO" id="GO:0004252">
    <property type="term" value="F:serine-type endopeptidase activity"/>
    <property type="evidence" value="ECO:0007669"/>
    <property type="project" value="InterPro"/>
</dbReference>
<dbReference type="InterPro" id="IPR013783">
    <property type="entry name" value="Ig-like_fold"/>
</dbReference>
<feature type="domain" description="Peptidase S1" evidence="2">
    <location>
        <begin position="59"/>
        <end position="281"/>
    </location>
</feature>
<dbReference type="Gene3D" id="2.40.10.10">
    <property type="entry name" value="Trypsin-like serine proteases"/>
    <property type="match status" value="1"/>
</dbReference>
<name>A0A919WBG8_9ACTN</name>
<evidence type="ECO:0000313" key="3">
    <source>
        <dbReference type="EMBL" id="GIM97136.1"/>
    </source>
</evidence>
<protein>
    <recommendedName>
        <fullName evidence="2">Peptidase S1 domain-containing protein</fullName>
    </recommendedName>
</protein>
<dbReference type="Pfam" id="PF00089">
    <property type="entry name" value="Trypsin"/>
    <property type="match status" value="1"/>
</dbReference>
<keyword evidence="4" id="KW-1185">Reference proteome</keyword>
<dbReference type="InterPro" id="IPR035986">
    <property type="entry name" value="PKD_dom_sf"/>
</dbReference>
<evidence type="ECO:0000259" key="2">
    <source>
        <dbReference type="PROSITE" id="PS50240"/>
    </source>
</evidence>